<reference evidence="3" key="1">
    <citation type="submission" date="2025-08" db="UniProtKB">
        <authorList>
            <consortium name="RefSeq"/>
        </authorList>
    </citation>
    <scope>IDENTIFICATION</scope>
    <source>
        <tissue evidence="3">Whole body</tissue>
    </source>
</reference>
<sequence>MPGIASATGLLEARTRPVHRPKTKRVELSSFTKPAPLILRPFSGLFNPYPYGCSVLCNHPTDCEAKDVLQRAKNTWATKGKALLLPEEMEMIRENLVGQAVIPTESTNDPATVPEELFRKYTETDSRPLTPAPTLASGSALTSRLVQDEYPMARDLRERPTLVLDLRTNLQKQMENETLTWHALTLEPPPTYRKTEIFISKPIFKRTSEHRVYTPNSAADVLDSFRREDIDDELNSSRNMEKSKTENKERVVIRRRGKRLRKTKSRRRSIYGQQAEICDFFEPTETQISHLGDGSRRTSIHTNNEEPDNQVTSAKKTSAISNAISTTLSSFIDGDILKHLCRELDNYKVEAEFSIRRRIAFEEALRVKSESSTRARRAQIFSSSVLADTPRVFSRQAARFEILGSKTLNGITVLEYLSKHVFVSPGRKLIFAKTFNKFQEDVTQDIRQISPSEIFEALEDVIGSPITKVHETYLNHMIGEIKKPLNFRSWCGLCAAVERLLCPLPEKEIDPPAWLEKVDFENLERRLASANADSKLAQFLREIHEK</sequence>
<evidence type="ECO:0000313" key="3">
    <source>
        <dbReference type="RefSeq" id="XP_017875935.1"/>
    </source>
</evidence>
<organism evidence="2 3">
    <name type="scientific">Ceratina calcarata</name>
    <dbReference type="NCBI Taxonomy" id="156304"/>
    <lineage>
        <taxon>Eukaryota</taxon>
        <taxon>Metazoa</taxon>
        <taxon>Ecdysozoa</taxon>
        <taxon>Arthropoda</taxon>
        <taxon>Hexapoda</taxon>
        <taxon>Insecta</taxon>
        <taxon>Pterygota</taxon>
        <taxon>Neoptera</taxon>
        <taxon>Endopterygota</taxon>
        <taxon>Hymenoptera</taxon>
        <taxon>Apocrita</taxon>
        <taxon>Aculeata</taxon>
        <taxon>Apoidea</taxon>
        <taxon>Anthophila</taxon>
        <taxon>Apidae</taxon>
        <taxon>Ceratina</taxon>
        <taxon>Zadontomerus</taxon>
    </lineage>
</organism>
<dbReference type="PANTHER" id="PTHR36696">
    <property type="entry name" value="AGAP012002-PA"/>
    <property type="match status" value="1"/>
</dbReference>
<dbReference type="Proteomes" id="UP000694925">
    <property type="component" value="Unplaced"/>
</dbReference>
<dbReference type="AlphaFoldDB" id="A0AAJ7N3J8"/>
<evidence type="ECO:0000313" key="2">
    <source>
        <dbReference type="Proteomes" id="UP000694925"/>
    </source>
</evidence>
<feature type="region of interest" description="Disordered" evidence="1">
    <location>
        <begin position="289"/>
        <end position="315"/>
    </location>
</feature>
<dbReference type="PANTHER" id="PTHR36696:SF1">
    <property type="entry name" value="EF-HAND DOMAIN-CONTAINING PROTEIN"/>
    <property type="match status" value="1"/>
</dbReference>
<name>A0AAJ7N3J8_9HYME</name>
<dbReference type="RefSeq" id="XP_017875935.1">
    <property type="nucleotide sequence ID" value="XM_018020446.2"/>
</dbReference>
<dbReference type="GeneID" id="108622521"/>
<keyword evidence="2" id="KW-1185">Reference proteome</keyword>
<gene>
    <name evidence="3" type="primary">LOC108622521</name>
</gene>
<accession>A0AAJ7N3J8</accession>
<evidence type="ECO:0000256" key="1">
    <source>
        <dbReference type="SAM" id="MobiDB-lite"/>
    </source>
</evidence>
<dbReference type="KEGG" id="ccal:108622521"/>
<protein>
    <submittedName>
        <fullName evidence="3">Uncharacterized protein LOC108622521</fullName>
    </submittedName>
</protein>
<proteinExistence type="predicted"/>